<dbReference type="STRING" id="395495.Lcho_3430"/>
<sequence length="5613" mass="545833">MKNGPGSMNRVYRLVWNDIVGAFVAVAEFARGRGKRSSSVVGAVLAVTLLGTGSGVQAAGPPAVNALPSGGTVVAGQAGISQNGNALNIQQTSVRAAINWLTFDIGAQAQVNIRQPDAQSVTLNRVLGADPSAIHGRLNANGQVILVNPNGIVFGKGSQVDVGGLVASSLDLADADFMSGKLNFVRGDALGKVLNQGTLKADGGYVALLAPEVINEGVISAQLGTVALAAGDAVTLDLGGNQLLGVKVDPASVKALVANRQLVQAEGGRVILSAGAANRLLEQAVAGSAGATELVEHDGGVRLVSAGGTVKAGAGRIDVEGSTVDLSGTLDASGAQAGSVRVGADFVSQSGRIDASASQGAGGRIAISADTTIQTASATLNADGAGGGGSVRIAADDGAAGVVYSSAQISARGTGAAAVGGEIAVSADSVQLRAANLDASGQAGGGRVRVGGGFQGHDTDLANALNVGINASTVLRADAGVQGDGGQVVVWSDDRTTFGGHVFARGAGAGGDGGQAEVSGKGDLIFAGTADLSAPQGQAGRLLLDPRNIIVDNAASSIASLAMDDPTPDATSGFGTVTQVLGNGNVVITAPNADTAATADTGAVYLFDSSNGALLSNLRGSGAGDHVGSAGIQVLGNDNYLVLSPQYGTVSGVNVFGTSTSDSSTIGTPSAYAITASSTASAGAITWQSATGAAGSSLVSAANSLVGSTANTDSVTSYSYSGSTVTAGASVSVTANDQLGKVSTYEPWGDVAVAGTTTVHELADGNVAIATPNWFNGRGAVTWMNGATGALFTGAAGAEVSASVATTGATPIRTLAPVSTDASGDKVYVIGFDASLPFTYTAGATNRRSTPPGAGGDAIGRNLTLFDDGSYVIASPQWSNGAAAYAGAVTWSGAGGTAGVVSSGNSLVGSNAYDFVGSGGVTPVGAIDSNYLVASPYWTDSGNAAVGRYLENAPNGAVTWVDGSTGRAFGEAGTGAAVGGGNSLIGGAGDGLGARSNSIGTPTATYDLVPSPYSYSTTSSTRTFATTDGITELANGNYLVVDTSWSGSRGSVTFGDGAAGVAGSVSAANSLVGSTASDGVGASVLELSGSHYAVVSSTWDNTAAGATDAGAVTWGSGTSGVSGAVSAGNSLVGSDDYEQVGSGGAIGVGATGADGLRTDYIVLSPLWGNRSSAQYSTTAYGAVTWVDGSNGDVHGSSANGAAVSSTNSLVGSNTGDYVGSYVGSYSRVLGNPVDGASPITTPWYANPTATVDVLADGNYVVRSPSWDAGKGAATWADGSAGIAGSVSAGNSLVGSTSDQYATVTGSHTVNAAVYTDTTYQLTTTGDHVGLLGTALQDGNFLAISPSWGNGRGAISWLGASAPTGAVSAGNSLVGSTQDVFTDATHTALVSAGDRLGTLADSTWVVPVVSSRNSDSYSPTGTRNLGPYQLGTSWNVTFAYWNGSTWTYPVAGKNYGTTSVASTQIESDGWGYLTSHFAYNAKPIVATLSNGNALIGSPSWNNGSATRAGAVTWINGATGTLADASQGGTLGATNSLVGDHTDDVLGFRLPLDGVAELANGNFLLINPQWNEERGAVTWGSGTAGVTGTVSAANSLVGEIASGSLGFSLPSDYVYRLVGSNFSYDWTDRRSDQAGDRVGLGGVTVLADGNAVIGSPFWNQSAAWDSYSAPSSLGAATWIDGSNGLLKDGSAGGSISASNSLVGSQHGDAVSYAAFVDPYSLQHYVTSGITALAAGNYVVASPWWSNGATSQVGAVTYGTAGGIVGEVGVGNSLVGASAGDHVGRGLSSYDPWYYTAIIYSGVQVLSDGSYTNYLVRTSDWTNANDIAGGGAGAGAVTWVDGSTGHAFGEGGTGAVVSAANSVVGNVAGDGVGAQLISLTRNVSGQSVATGDQLLLSNLAYCGVPGVGAITLLSGAQGAAGPVSWRNSMIGFASAADGMNTSSFDGYSYSTDVHATLLPTAVTGAEQVAWRPLIWTTPNTTSGNNGSRALALTLVSDSNTAPDSADQVNTGGGANWAGSWFAGDNAGYTGVGGNTGTGLLGFSANTGEDVVITPAALTGLLDAGTDVTLQASNDITVLRDITTSAGGNGGDLTLEAGRSIHLYADIRTDNGNFTAIANQSLAAGVVDADCATCVAEIVQQAGSHIDAGTGSVSLTLLASTDKTSDDAGDIRLSNLDGASISVVNQGIDAAGNGRGIRFNEGATIGSSATESLTLQTRGYTGLAGGLALQSDTVLQGSNTATLSVGASDASIAVDLGSASGSGLAMTGAEMGSVIQQSSGFAEIVFGRADQSGATTVGTLDFTQAAMLRSGSSSLDADLTLQGGSGGTTLSGAVTSAEAAGRTLTVAGTDGAITLANGASITAATGVLQLAAHGSAALTQNAGNTLNATQLLLDGTGSVALNAGSNTIGTLAGTVGTANVRTSSGNLTVGSVGTVDGLTTTSGMTLQAAGSATDVVLDQAVTNASGTLVMAAAGDFVNNVAADTGIDAGTGRYLVYSASPVDTTEGMTGYSKHYNQSYSAGSDPAYASAGDWFLYSVAPTLTASLGAGSTITYGQPGSAPGVNISGLIDGDTLASATTGSLASSTSSYTASGAGFIPVGSHTLTLSGQGTLTSDLGYQIAVTTGSATLTVQAKAINVAGLAADSKVYDGSTTTTVSGTASLTGGGATNLDGKYLTGDTLAIGGTASGSFVDRHVGTAKSVALGGLSLSGADAANYTISTDSVTADITPKTVTLTGLSVAASKVYDGTAQATPIGSAALLAAEAVGSGSTGDGRRYTGDSVSLVGTASATYNGVNVADASAVTFGGLSLSGTEAGNYVLAAGSQAATITAKALTVTGATAVDKVYDGNTLATVGSAGSLVGVIGSDAVSLDASQVTAEFADKNVGTGKTVTLGNLSLDGAGAGNYSITGQASTTADITAKALTVSGVTASSKVYDGGVNATVNTAVASLTGLVEGDDLTLSATGTFADKNVGTGKTVTLSSSYDGADLGNYSITGQASTTADITAKALTVSGVTASSKVYDGGVNATVNTAVASLTGLVEGDDLTLSATGTFADKNVGTGKAVTLSSSYGGTDLGNYSITDQASTTADITAKSLTVSGVTASGKVYDGGVNAIVNTAVASLTGLVEGDELTLSATGAFGDKNVGTGKTVTLSSSYDGADVGNYSITGQTTTSADITAKTLTVSGVTASSKVYDGGVNATVNTAGASLAGLVEGDDLTLNATGTFADKNVGTGKTVTLSSSYGGTDLGNYSITDQANATADITAKALTVSGVTASSKVYDGGVNATVNTAGASLAGLVEGDDLTLNATGTFADKNVGTGKTVTLSSSYGGTDLGNYSITDQANATADITAKALTVSGVTASSKVYDGGVNATVNTAGASLAGLVEGDDLTLSATGTFADKNVGTGKAVTLSSSYGGTDLGNYSITDQASTTADITAKALTVSGVTASSKVYDGGVNATVNTAGASLAGLVEGDDLTLNATGTFADKNVGTGKTVTLSSSYGGTDLGNYSITDQANATADITAKALTVSGVTASSKVYDGGVNATVNTAGASLAGLVEGDDLTLSATGTFADKNVGTGKAVTLSSSYGGTDLGNYSITDQASTTADITAKALTVSGVTASSKVYDGGVNATVNTAGASLAGLVEGDDLTLSATGTFADKNVGTGKAVTLSSSYGGTDLGNYSITDQASTTADITAKALTVSGVTASSKVYDGGVNATVNTAVASLTGLVEGDDLTLSATGTFADKNVGTGKAVTLSSSYGGTDLGNYSITDQASTTADITAKALTVSGVTASSKVYDGGVNATVNTAVASLAGLVEGDDLTLNATGTFADKNVGTGKAVTLSSSYDGADLGNYSITDQASATADITAKALTVSGVTASSKVYDGTTGATVDTSAASLAGLITGDDLTLRATGVFADKNVGTGKTVTLSSSYGGADAGNYSITDQTTTSADITAKALTVSGVTASGKVYDGTTGATVDTSAASLAGLITGDDLTLRATGVFADKNVGTGKTVTLSSSYDGADLGNYSITDQASATADITAKALTVSGVTASSKVYDGGVNATVNTAGASLAGLVEGDDLTLSASGTFADKHVGTGKTVALSSSYGGTDLGNYSITDQASTTADITAKALTVSGVTASSKVYDGGVNATVNTAGASLAGLVEGDDLTLNATGAFGDKNVGTGKTVTLSSSYDGADVGNYSITGQTTTSADITAKTLAVSGVTASGKVYDGGVNATVNTAVASLTGLVEGDDLTLNATGTFADKHVGRGKTVTLSSSYGGTDLGNYSITDQASTTADITAKALTVSGVTASSKVYDGGVNATVNTAVASLAGLVEGDDLTLNATGTFADKNVGTGKAVTLSSSYDGADLGNYSITDQASATADITAKALTVSGVTASSKVYDSTTGATVDTSAASLAGLITGDDLTLRVTGVFADKNVGTGKTVTLSSSYDGADLGNYSITDQAGTTADITAKTLTVSGVTASGKVYDGNTGAMVDTSAASLAGLITGDDLTLRATGVFADKNVGTGKTVTLSSSYDGADLGNYSITDQASATADITAKALTVTGATASGKVYDGTAVASVGSAGSLVGVIGDDVVGLDASRVAAAFVDKNVGTGKVVTIDSLSLDGADAGNYSITGQTTTRADITAKALTVTGATAGGKVYDGTAVASVGSAGSLVGVIGGDAVGLDTSLATAAFADKNVGTGKAVTIDSLSLDGADAGNYSITGQTTTRADITAKALTVTGATAGGKVYDGNTLATVGSAGSLVGVIGADAVGLDTSLATAAFADKNVGTGKVVTIDSLSLDGADAGNYSITGRTTTHADITAKALTVSGVTAAGKTYDGNTAAVVDTSAASLAGLVSGDDLTLSATGVFADKNVGTGKTVTLTSSYGGVDLGNYTITGQTSTTADITAKALTVTGVTATGKVYDGNTAARVDTSAASLNGLVTGDDLTLRATGTFADKNVGAGKTVTLASSYAGADLGNYSITGQAGTTADITARTLELRADDKAKTYGDADPVLTFGIGGLGLAEGDSAADVFAGALSTAVGAAATAGLHAIDIGTLAVGDNYRVGQFTAGQMVVGKAALTVQADNQRKTYGDADPTLTHSLDTAQLKYTDTVAVADGVTLGTATGAAATAGTHRIVGEGVADNYVITVLDGELAVDRAALTVTADNRHKTYGDADPLLSHSVDASQLKYSDTAAVVTGVGLSTATGAQATAGSHVITLSGATAANYAIVSVDGTLSVDKAALTVTADDKSKTAGESDPALSYSVDASQLKYADDAGVVRDVTLTAPTGNGLPPGDYAIVAGQGTADNYELGFVDGRLTVKPSPSVKAENLATQTRVVTAPVVAPTPVSTGAAVVQPGSLTVIGGGLTVPVSSSGSAGSAGSPEGAGLSGGFGSSGGLGGGFGGGTSGGNAGFGSAGANGAGGGSAADGASGGAGGTGGAGRTNATTGTTGTGSTAGTAGATGAADAGGLVDTGGANAAGGAGGSAGITGDSSATGQSTGGTGGAGGASASASAGAGGGDGRLVAVRPISQISADPVRGVTFEAGAVFEKPAGSSVAFTATLADGTALPSWLKIDPQTGTLTGLPPAGSRDVFEVVVTAQSDAGQKAATRVTLESGAVR</sequence>
<evidence type="ECO:0000256" key="2">
    <source>
        <dbReference type="ARBA" id="ARBA00022525"/>
    </source>
</evidence>
<dbReference type="InterPro" id="IPR043710">
    <property type="entry name" value="DUF5650"/>
</dbReference>
<dbReference type="OrthoDB" id="8672993at2"/>
<keyword evidence="2" id="KW-0964">Secreted</keyword>
<dbReference type="HOGENOM" id="CLU_223130_0_0_4"/>
<dbReference type="InterPro" id="IPR015919">
    <property type="entry name" value="Cadherin-like_sf"/>
</dbReference>
<dbReference type="InterPro" id="IPR008638">
    <property type="entry name" value="FhaB/CdiA-like_TPS"/>
</dbReference>
<feature type="region of interest" description="Disordered" evidence="4">
    <location>
        <begin position="5366"/>
        <end position="5386"/>
    </location>
</feature>
<dbReference type="Proteomes" id="UP000001693">
    <property type="component" value="Chromosome"/>
</dbReference>
<feature type="compositionally biased region" description="Low complexity" evidence="4">
    <location>
        <begin position="5366"/>
        <end position="5380"/>
    </location>
</feature>
<dbReference type="SUPFAM" id="SSF49313">
    <property type="entry name" value="Cadherin-like"/>
    <property type="match status" value="1"/>
</dbReference>
<name>B1Y332_LEPCP</name>
<dbReference type="SMART" id="SM00912">
    <property type="entry name" value="Haemagg_act"/>
    <property type="match status" value="1"/>
</dbReference>
<dbReference type="GO" id="GO:0016020">
    <property type="term" value="C:membrane"/>
    <property type="evidence" value="ECO:0007669"/>
    <property type="project" value="InterPro"/>
</dbReference>
<dbReference type="PANTHER" id="PTHR12338">
    <property type="entry name" value="AUTOTRANSPORTER"/>
    <property type="match status" value="1"/>
</dbReference>
<protein>
    <submittedName>
        <fullName evidence="7">Filamentous haemagglutinin family outer membrane protein</fullName>
    </submittedName>
</protein>
<dbReference type="InterPro" id="IPR006644">
    <property type="entry name" value="Cadg"/>
</dbReference>
<evidence type="ECO:0000256" key="1">
    <source>
        <dbReference type="ARBA" id="ARBA00004613"/>
    </source>
</evidence>
<organism evidence="7 8">
    <name type="scientific">Leptothrix cholodnii (strain ATCC 51168 / LMG 8142 / SP-6)</name>
    <name type="common">Leptothrix discophora (strain SP-6)</name>
    <dbReference type="NCBI Taxonomy" id="395495"/>
    <lineage>
        <taxon>Bacteria</taxon>
        <taxon>Pseudomonadati</taxon>
        <taxon>Pseudomonadota</taxon>
        <taxon>Betaproteobacteria</taxon>
        <taxon>Burkholderiales</taxon>
        <taxon>Sphaerotilaceae</taxon>
        <taxon>Leptothrix</taxon>
    </lineage>
</organism>
<comment type="subcellular location">
    <subcellularLocation>
        <location evidence="1">Secreted</location>
    </subcellularLocation>
</comment>
<dbReference type="Pfam" id="PF13018">
    <property type="entry name" value="ESPR"/>
    <property type="match status" value="1"/>
</dbReference>
<dbReference type="InterPro" id="IPR012334">
    <property type="entry name" value="Pectin_lyas_fold"/>
</dbReference>
<dbReference type="NCBIfam" id="TIGR01901">
    <property type="entry name" value="adhes_NPXG"/>
    <property type="match status" value="1"/>
</dbReference>
<dbReference type="InterPro" id="IPR041248">
    <property type="entry name" value="YDG"/>
</dbReference>
<evidence type="ECO:0000313" key="8">
    <source>
        <dbReference type="Proteomes" id="UP000001693"/>
    </source>
</evidence>
<evidence type="ECO:0000313" key="7">
    <source>
        <dbReference type="EMBL" id="ACB35688.1"/>
    </source>
</evidence>
<evidence type="ECO:0000259" key="5">
    <source>
        <dbReference type="SMART" id="SM00736"/>
    </source>
</evidence>
<feature type="domain" description="Filamentous haemagglutinin FhaB/tRNA nuclease CdiA-like TPS" evidence="6">
    <location>
        <begin position="64"/>
        <end position="176"/>
    </location>
</feature>
<dbReference type="GO" id="GO:0005576">
    <property type="term" value="C:extracellular region"/>
    <property type="evidence" value="ECO:0007669"/>
    <property type="project" value="UniProtKB-SubCell"/>
</dbReference>
<dbReference type="InterPro" id="IPR041286">
    <property type="entry name" value="MBG_2"/>
</dbReference>
<feature type="compositionally biased region" description="Gly residues" evidence="4">
    <location>
        <begin position="5414"/>
        <end position="5435"/>
    </location>
</feature>
<dbReference type="Pfam" id="PF18676">
    <property type="entry name" value="MBG_2"/>
    <property type="match status" value="4"/>
</dbReference>
<evidence type="ECO:0000256" key="4">
    <source>
        <dbReference type="SAM" id="MobiDB-lite"/>
    </source>
</evidence>
<dbReference type="RefSeq" id="WP_012348435.1">
    <property type="nucleotide sequence ID" value="NC_010524.1"/>
</dbReference>
<dbReference type="SUPFAM" id="SSF51126">
    <property type="entry name" value="Pectin lyase-like"/>
    <property type="match status" value="1"/>
</dbReference>
<dbReference type="Pfam" id="PF18657">
    <property type="entry name" value="YDG"/>
    <property type="match status" value="27"/>
</dbReference>
<dbReference type="InterPro" id="IPR050909">
    <property type="entry name" value="Bact_Autotransporter_VF"/>
</dbReference>
<dbReference type="GO" id="GO:0005509">
    <property type="term" value="F:calcium ion binding"/>
    <property type="evidence" value="ECO:0007669"/>
    <property type="project" value="InterPro"/>
</dbReference>
<feature type="region of interest" description="Disordered" evidence="4">
    <location>
        <begin position="5414"/>
        <end position="5452"/>
    </location>
</feature>
<dbReference type="PANTHER" id="PTHR12338:SF8">
    <property type="entry name" value="HEME_HEMOPEXIN-BINDING PROTEIN"/>
    <property type="match status" value="1"/>
</dbReference>
<dbReference type="InterPro" id="IPR011050">
    <property type="entry name" value="Pectin_lyase_fold/virulence"/>
</dbReference>
<dbReference type="Gene3D" id="2.160.20.10">
    <property type="entry name" value="Single-stranded right-handed beta-helix, Pectin lyase-like"/>
    <property type="match status" value="2"/>
</dbReference>
<keyword evidence="3" id="KW-0732">Signal</keyword>
<feature type="compositionally biased region" description="Low complexity" evidence="4">
    <location>
        <begin position="5482"/>
        <end position="5491"/>
    </location>
</feature>
<feature type="region of interest" description="Disordered" evidence="4">
    <location>
        <begin position="5475"/>
        <end position="5511"/>
    </location>
</feature>
<dbReference type="SMART" id="SM00736">
    <property type="entry name" value="CADG"/>
    <property type="match status" value="1"/>
</dbReference>
<dbReference type="InterPro" id="IPR024973">
    <property type="entry name" value="ESPR"/>
</dbReference>
<gene>
    <name evidence="7" type="ordered locus">Lcho_3430</name>
</gene>
<feature type="domain" description="Dystroglycan-type cadherin-like" evidence="5">
    <location>
        <begin position="5518"/>
        <end position="5613"/>
    </location>
</feature>
<dbReference type="KEGG" id="lch:Lcho_3430"/>
<feature type="compositionally biased region" description="Gly residues" evidence="4">
    <location>
        <begin position="5492"/>
        <end position="5501"/>
    </location>
</feature>
<feature type="compositionally biased region" description="Low complexity" evidence="4">
    <location>
        <begin position="5436"/>
        <end position="5452"/>
    </location>
</feature>
<dbReference type="Pfam" id="PF18888">
    <property type="entry name" value="DUF5650"/>
    <property type="match status" value="15"/>
</dbReference>
<evidence type="ECO:0000256" key="3">
    <source>
        <dbReference type="ARBA" id="ARBA00022729"/>
    </source>
</evidence>
<evidence type="ECO:0000259" key="6">
    <source>
        <dbReference type="SMART" id="SM00912"/>
    </source>
</evidence>
<keyword evidence="8" id="KW-1185">Reference proteome</keyword>
<reference evidence="7 8" key="1">
    <citation type="submission" date="2008-03" db="EMBL/GenBank/DDBJ databases">
        <title>Complete sequence of Leptothrix cholodnii SP-6.</title>
        <authorList>
            <consortium name="US DOE Joint Genome Institute"/>
            <person name="Copeland A."/>
            <person name="Lucas S."/>
            <person name="Lapidus A."/>
            <person name="Glavina del Rio T."/>
            <person name="Dalin E."/>
            <person name="Tice H."/>
            <person name="Bruce D."/>
            <person name="Goodwin L."/>
            <person name="Pitluck S."/>
            <person name="Chertkov O."/>
            <person name="Brettin T."/>
            <person name="Detter J.C."/>
            <person name="Han C."/>
            <person name="Kuske C.R."/>
            <person name="Schmutz J."/>
            <person name="Larimer F."/>
            <person name="Land M."/>
            <person name="Hauser L."/>
            <person name="Kyrpides N."/>
            <person name="Lykidis A."/>
            <person name="Emerson D."/>
            <person name="Richardson P."/>
        </authorList>
    </citation>
    <scope>NUCLEOTIDE SEQUENCE [LARGE SCALE GENOMIC DNA]</scope>
    <source>
        <strain evidence="8">ATCC 51168 / LMG 8142 / SP-6</strain>
    </source>
</reference>
<proteinExistence type="predicted"/>
<dbReference type="eggNOG" id="COG3210">
    <property type="taxonomic scope" value="Bacteria"/>
</dbReference>
<dbReference type="eggNOG" id="COG5295">
    <property type="taxonomic scope" value="Bacteria"/>
</dbReference>
<accession>B1Y332</accession>
<dbReference type="Pfam" id="PF05860">
    <property type="entry name" value="TPS"/>
    <property type="match status" value="1"/>
</dbReference>
<dbReference type="EMBL" id="CP001013">
    <property type="protein sequence ID" value="ACB35688.1"/>
    <property type="molecule type" value="Genomic_DNA"/>
</dbReference>